<comment type="caution">
    <text evidence="2">The sequence shown here is derived from an EMBL/GenBank/DDBJ whole genome shotgun (WGS) entry which is preliminary data.</text>
</comment>
<feature type="transmembrane region" description="Helical" evidence="1">
    <location>
        <begin position="196"/>
        <end position="216"/>
    </location>
</feature>
<feature type="transmembrane region" description="Helical" evidence="1">
    <location>
        <begin position="80"/>
        <end position="101"/>
    </location>
</feature>
<evidence type="ECO:0000313" key="2">
    <source>
        <dbReference type="EMBL" id="RYU83758.1"/>
    </source>
</evidence>
<feature type="transmembrane region" description="Helical" evidence="1">
    <location>
        <begin position="317"/>
        <end position="336"/>
    </location>
</feature>
<keyword evidence="1" id="KW-0812">Transmembrane</keyword>
<feature type="transmembrane region" description="Helical" evidence="1">
    <location>
        <begin position="268"/>
        <end position="286"/>
    </location>
</feature>
<evidence type="ECO:0000256" key="1">
    <source>
        <dbReference type="SAM" id="Phobius"/>
    </source>
</evidence>
<dbReference type="AlphaFoldDB" id="A0A4Q5LFF4"/>
<keyword evidence="1" id="KW-0472">Membrane</keyword>
<feature type="transmembrane region" description="Helical" evidence="1">
    <location>
        <begin position="171"/>
        <end position="190"/>
    </location>
</feature>
<sequence>MSIKAYNPVWAYHQAVRRAATRWQQQELISAPQLAAIEAAHPLSYSRPTLFIRVGIFLFTLLACSTSTGLITLLTGFREGSFVGAGLIGGLLSLAVLELVIRESQLYHSGADNALLYFALGCLISTVVYVVGTATPALYRFSLANSFLTLVLVPTIGLLVLAVVRYADRWVAAAAYGALLVWLANGLLQFGAGRLLLPFALMLTAVAGYALVQHLIRRPDYLYYKPCYDLLKALLLATFYLGGNYLVVREGNAALSEAGASQQIPFAGLFYFFTAGIPLLYILVGLRRARRTWLILGLLTLAFSLYTVRFYRSLLPPEVAAALAGAVLTGFTVWAFRYLRTPRHGLTATAPADDKQQLFNLESLIVAQTAHVPAPQAPGFEFGGGSSGGGGADGSY</sequence>
<protein>
    <recommendedName>
        <fullName evidence="4">DUF2157 domain-containing protein</fullName>
    </recommendedName>
</protein>
<name>A0A4Q5LFF4_9BACT</name>
<feature type="transmembrane region" description="Helical" evidence="1">
    <location>
        <begin position="228"/>
        <end position="248"/>
    </location>
</feature>
<dbReference type="EMBL" id="SEWE01000003">
    <property type="protein sequence ID" value="RYU83758.1"/>
    <property type="molecule type" value="Genomic_DNA"/>
</dbReference>
<feature type="transmembrane region" description="Helical" evidence="1">
    <location>
        <begin position="50"/>
        <end position="74"/>
    </location>
</feature>
<feature type="transmembrane region" description="Helical" evidence="1">
    <location>
        <begin position="143"/>
        <end position="164"/>
    </location>
</feature>
<reference evidence="2 3" key="1">
    <citation type="submission" date="2019-02" db="EMBL/GenBank/DDBJ databases">
        <title>Bacterial novel species isolated from soil.</title>
        <authorList>
            <person name="Jung H.-Y."/>
        </authorList>
    </citation>
    <scope>NUCLEOTIDE SEQUENCE [LARGE SCALE GENOMIC DNA]</scope>
    <source>
        <strain evidence="2 3">1-3-3-3</strain>
    </source>
</reference>
<keyword evidence="3" id="KW-1185">Reference proteome</keyword>
<proteinExistence type="predicted"/>
<accession>A0A4Q5LFF4</accession>
<dbReference type="RefSeq" id="WP_129919472.1">
    <property type="nucleotide sequence ID" value="NZ_SEWE01000003.1"/>
</dbReference>
<dbReference type="OrthoDB" id="660047at2"/>
<evidence type="ECO:0008006" key="4">
    <source>
        <dbReference type="Google" id="ProtNLM"/>
    </source>
</evidence>
<keyword evidence="1" id="KW-1133">Transmembrane helix</keyword>
<gene>
    <name evidence="2" type="ORF">EWM57_02095</name>
</gene>
<feature type="transmembrane region" description="Helical" evidence="1">
    <location>
        <begin position="293"/>
        <end position="311"/>
    </location>
</feature>
<organism evidence="2 3">
    <name type="scientific">Hymenobacter persicinus</name>
    <dbReference type="NCBI Taxonomy" id="2025506"/>
    <lineage>
        <taxon>Bacteria</taxon>
        <taxon>Pseudomonadati</taxon>
        <taxon>Bacteroidota</taxon>
        <taxon>Cytophagia</taxon>
        <taxon>Cytophagales</taxon>
        <taxon>Hymenobacteraceae</taxon>
        <taxon>Hymenobacter</taxon>
    </lineage>
</organism>
<dbReference type="Proteomes" id="UP000294155">
    <property type="component" value="Unassembled WGS sequence"/>
</dbReference>
<feature type="transmembrane region" description="Helical" evidence="1">
    <location>
        <begin position="113"/>
        <end position="131"/>
    </location>
</feature>
<evidence type="ECO:0000313" key="3">
    <source>
        <dbReference type="Proteomes" id="UP000294155"/>
    </source>
</evidence>